<dbReference type="EMBL" id="BMLY01000004">
    <property type="protein sequence ID" value="GGP26760.1"/>
    <property type="molecule type" value="Genomic_DNA"/>
</dbReference>
<dbReference type="Pfam" id="PF13435">
    <property type="entry name" value="Cytochrome_C554"/>
    <property type="match status" value="2"/>
</dbReference>
<dbReference type="Gene3D" id="1.10.1130.10">
    <property type="entry name" value="Flavocytochrome C3, Chain A"/>
    <property type="match status" value="2"/>
</dbReference>
<dbReference type="PANTHER" id="PTHR35038">
    <property type="entry name" value="DISSIMILATORY SULFITE REDUCTASE SIRA"/>
    <property type="match status" value="1"/>
</dbReference>
<keyword evidence="1" id="KW-0732">Signal</keyword>
<evidence type="ECO:0000313" key="6">
    <source>
        <dbReference type="Proteomes" id="UP000621859"/>
    </source>
</evidence>
<dbReference type="InterPro" id="IPR036280">
    <property type="entry name" value="Multihaem_cyt_sf"/>
</dbReference>
<feature type="transmembrane region" description="Helical" evidence="2">
    <location>
        <begin position="33"/>
        <end position="53"/>
    </location>
</feature>
<evidence type="ECO:0008006" key="7">
    <source>
        <dbReference type="Google" id="ProtNLM"/>
    </source>
</evidence>
<comment type="caution">
    <text evidence="5">The sequence shown here is derived from an EMBL/GenBank/DDBJ whole genome shotgun (WGS) entry which is preliminary data.</text>
</comment>
<dbReference type="SUPFAM" id="SSF48452">
    <property type="entry name" value="TPR-like"/>
    <property type="match status" value="1"/>
</dbReference>
<proteinExistence type="predicted"/>
<organism evidence="5 6">
    <name type="scientific">Silvimonas amylolytica</name>
    <dbReference type="NCBI Taxonomy" id="449663"/>
    <lineage>
        <taxon>Bacteria</taxon>
        <taxon>Pseudomonadati</taxon>
        <taxon>Pseudomonadota</taxon>
        <taxon>Betaproteobacteria</taxon>
        <taxon>Neisseriales</taxon>
        <taxon>Chitinibacteraceae</taxon>
        <taxon>Silvimonas</taxon>
    </lineage>
</organism>
<dbReference type="InterPro" id="IPR011990">
    <property type="entry name" value="TPR-like_helical_dom_sf"/>
</dbReference>
<feature type="domain" description="Doubled CXXCH motif" evidence="3">
    <location>
        <begin position="340"/>
        <end position="369"/>
    </location>
</feature>
<keyword evidence="2" id="KW-1133">Transmembrane helix</keyword>
<feature type="domain" description="Cytochrome c-552/4" evidence="4">
    <location>
        <begin position="184"/>
        <end position="244"/>
    </location>
</feature>
<protein>
    <recommendedName>
        <fullName evidence="7">Doubled CXXCH domain-containing protein</fullName>
    </recommendedName>
</protein>
<keyword evidence="2" id="KW-0472">Membrane</keyword>
<dbReference type="RefSeq" id="WP_188694355.1">
    <property type="nucleotide sequence ID" value="NZ_BMLY01000004.1"/>
</dbReference>
<keyword evidence="2" id="KW-0812">Transmembrane</keyword>
<gene>
    <name evidence="5" type="ORF">GCM10010971_25790</name>
</gene>
<dbReference type="Proteomes" id="UP000621859">
    <property type="component" value="Unassembled WGS sequence"/>
</dbReference>
<dbReference type="Gene3D" id="1.25.10.10">
    <property type="entry name" value="Leucine-rich Repeat Variant"/>
    <property type="match status" value="1"/>
</dbReference>
<dbReference type="Pfam" id="PF14559">
    <property type="entry name" value="TPR_19"/>
    <property type="match status" value="1"/>
</dbReference>
<dbReference type="Pfam" id="PF13646">
    <property type="entry name" value="HEAT_2"/>
    <property type="match status" value="1"/>
</dbReference>
<sequence length="785" mass="85891">MGKASRRKQQPPAAVAAAPAVPSSHPIFHSRRWFIAAAVMLVVVLGVFLLYQFQVLGRPAPARLSAVHARFVDEQRCVSCHSAEFASWKNSHHAKAMETPAPDTVLGNFNNATFNYAGTTSRFYRKGTEYWVDTDGADGKLGSYKVAFTFGVAPLQQYLIAMPGGHLQALGIAWDVERKTWFHLHPKDHVTATDELHWTKLAQNANFMCAECHVTDMKRNYSPADNSFKSTWQALGVGCQACHGPASAHLEWATGDKKPLTGAGFEVPLKGASQTTVLETCARCHSRRAPLADGFVHTHRLADDYSLNLLTQAAYEVDGHFKEEDFEYGSFAQSKMFMKGVTCLDCHNPHTGEVRLQGNALCLQCHNATAPIQRVGLNTQTLKRKDYDTPEHTHHPQGSPGSSCVACHMPGKYYMEVDFRHDHSLTIPRPDLARELGTPDACTTCHKDKTPEWAASKLEAWFGKHTRPVSYGQMMHSLRTGGIGAADILNVLVLDPSIPPIRRATALEEAARYPSEQTVKTVVVALKDTDPAVRIAAIHALGMLPPDARKPLLTPLLADAVRGVRIEAARQLVDARDQLGTDRGRWDQAIAEYRQVQQDLAERPESHVNLAGLYRDLDQQADAQREVDLALARDPDFLPAVTMKADELAAAGNGDDGIKLLREAIARHPDSGLLYHALGLAQVRAGDRTAAVQSLKSAWQKTPDDAGFGYVYAVALHDTGDPKAALKVLDAVMKAHPEHRESALTAVRYHTEAGDIAGAQIIAGRWLKISPSEPALQRGQTSGAQ</sequence>
<dbReference type="Gene3D" id="1.25.40.10">
    <property type="entry name" value="Tetratricopeptide repeat domain"/>
    <property type="match status" value="1"/>
</dbReference>
<name>A0ABQ2PNE2_9NEIS</name>
<evidence type="ECO:0000256" key="2">
    <source>
        <dbReference type="SAM" id="Phobius"/>
    </source>
</evidence>
<keyword evidence="6" id="KW-1185">Reference proteome</keyword>
<dbReference type="InterPro" id="IPR051829">
    <property type="entry name" value="Multiheme_Cytochr_ET"/>
</dbReference>
<reference evidence="6" key="1">
    <citation type="journal article" date="2019" name="Int. J. Syst. Evol. Microbiol.">
        <title>The Global Catalogue of Microorganisms (GCM) 10K type strain sequencing project: providing services to taxonomists for standard genome sequencing and annotation.</title>
        <authorList>
            <consortium name="The Broad Institute Genomics Platform"/>
            <consortium name="The Broad Institute Genome Sequencing Center for Infectious Disease"/>
            <person name="Wu L."/>
            <person name="Ma J."/>
        </authorList>
    </citation>
    <scope>NUCLEOTIDE SEQUENCE [LARGE SCALE GENOMIC DNA]</scope>
    <source>
        <strain evidence="6">CGMCC 1.8860</strain>
    </source>
</reference>
<dbReference type="SUPFAM" id="SSF48695">
    <property type="entry name" value="Multiheme cytochromes"/>
    <property type="match status" value="1"/>
</dbReference>
<evidence type="ECO:0000259" key="4">
    <source>
        <dbReference type="Pfam" id="PF13435"/>
    </source>
</evidence>
<dbReference type="InterPro" id="IPR011989">
    <property type="entry name" value="ARM-like"/>
</dbReference>
<dbReference type="InterPro" id="IPR010177">
    <property type="entry name" value="Paired_CXXCH_1"/>
</dbReference>
<accession>A0ABQ2PNE2</accession>
<feature type="domain" description="Cytochrome c-552/4" evidence="4">
    <location>
        <begin position="77"/>
        <end position="102"/>
    </location>
</feature>
<evidence type="ECO:0000256" key="1">
    <source>
        <dbReference type="ARBA" id="ARBA00022729"/>
    </source>
</evidence>
<dbReference type="PANTHER" id="PTHR35038:SF8">
    <property type="entry name" value="C-TYPE POLYHEME CYTOCHROME OMCC"/>
    <property type="match status" value="1"/>
</dbReference>
<evidence type="ECO:0000259" key="3">
    <source>
        <dbReference type="Pfam" id="PF09699"/>
    </source>
</evidence>
<evidence type="ECO:0000313" key="5">
    <source>
        <dbReference type="EMBL" id="GGP26760.1"/>
    </source>
</evidence>
<dbReference type="InterPro" id="IPR023155">
    <property type="entry name" value="Cyt_c-552/4"/>
</dbReference>
<dbReference type="Pfam" id="PF09699">
    <property type="entry name" value="Paired_CXXCH_1"/>
    <property type="match status" value="1"/>
</dbReference>